<name>A0A0G4L5W1_VERLO</name>
<feature type="compositionally biased region" description="Basic and acidic residues" evidence="1">
    <location>
        <begin position="261"/>
        <end position="272"/>
    </location>
</feature>
<evidence type="ECO:0000256" key="1">
    <source>
        <dbReference type="SAM" id="MobiDB-lite"/>
    </source>
</evidence>
<dbReference type="Proteomes" id="UP000044602">
    <property type="component" value="Unassembled WGS sequence"/>
</dbReference>
<sequence length="454" mass="49046">MKTSKTSVGRLFSVAHNARPPAAARTTSLVKRDDLLDGMLRRNHNDGLCVTRRQVRVERSIDDKQVVGTVEFRVEVNHGAAALATVVGDRAVGLARQVEKLVNGDGPGLAIRVGVRPGRLCEEGVSGSVDRELAARGEAVAHKHHEPNGVVALRVDVRLQHDDVAVGCVDLAEEVKALERLCQDTRARVEQGLVLLRRVGQLGAAISRQATGDIEGHLVARMVLEIKADWQVDPRALLWERDARCARLDGVDLRSGANTRVEQDARGGHDTSGENDGTSSLQVDDLTALRILNLNTSDGRVVADGTDDLGVELELEVGSPRAFHGITASPNRMQLTSLAGKPAQTGERSPEPAKAKAPLSLLPNTVLLRSWFLAAISSKPHLLHASLACLLWLTSTPGGIFVNVNKSPVLHFVRKNTFYKQFCAGETASEARRTLRQTRDFGFRGTPEINPGTG</sequence>
<evidence type="ECO:0000313" key="2">
    <source>
        <dbReference type="EMBL" id="CRK17344.1"/>
    </source>
</evidence>
<dbReference type="EMBL" id="CVQH01008446">
    <property type="protein sequence ID" value="CRK17344.1"/>
    <property type="molecule type" value="Genomic_DNA"/>
</dbReference>
<proteinExistence type="predicted"/>
<evidence type="ECO:0000313" key="3">
    <source>
        <dbReference type="Proteomes" id="UP000044602"/>
    </source>
</evidence>
<accession>A0A0G4L5W1</accession>
<keyword evidence="3" id="KW-1185">Reference proteome</keyword>
<dbReference type="STRING" id="100787.A0A0G4L5W1"/>
<feature type="region of interest" description="Disordered" evidence="1">
    <location>
        <begin position="259"/>
        <end position="280"/>
    </location>
</feature>
<protein>
    <submittedName>
        <fullName evidence="2">Uncharacterized protein</fullName>
    </submittedName>
</protein>
<gene>
    <name evidence="2" type="ORF">BN1708_012006</name>
</gene>
<organism evidence="2 3">
    <name type="scientific">Verticillium longisporum</name>
    <name type="common">Verticillium dahliae var. longisporum</name>
    <dbReference type="NCBI Taxonomy" id="100787"/>
    <lineage>
        <taxon>Eukaryota</taxon>
        <taxon>Fungi</taxon>
        <taxon>Dikarya</taxon>
        <taxon>Ascomycota</taxon>
        <taxon>Pezizomycotina</taxon>
        <taxon>Sordariomycetes</taxon>
        <taxon>Hypocreomycetidae</taxon>
        <taxon>Glomerellales</taxon>
        <taxon>Plectosphaerellaceae</taxon>
        <taxon>Verticillium</taxon>
    </lineage>
</organism>
<reference evidence="2 3" key="1">
    <citation type="submission" date="2015-05" db="EMBL/GenBank/DDBJ databases">
        <authorList>
            <person name="Wang D.B."/>
            <person name="Wang M."/>
        </authorList>
    </citation>
    <scope>NUCLEOTIDE SEQUENCE [LARGE SCALE GENOMIC DNA]</scope>
    <source>
        <strain evidence="2">VL1</strain>
    </source>
</reference>
<dbReference type="AlphaFoldDB" id="A0A0G4L5W1"/>